<comment type="similarity">
    <text evidence="7">Belongs to the RnpA family.</text>
</comment>
<dbReference type="Gene3D" id="3.30.230.10">
    <property type="match status" value="1"/>
</dbReference>
<dbReference type="GO" id="GO:0004526">
    <property type="term" value="F:ribonuclease P activity"/>
    <property type="evidence" value="ECO:0007669"/>
    <property type="project" value="UniProtKB-UniRule"/>
</dbReference>
<sequence>MIAAPLPAAEAVPTVNASNPCRRFPRSARVRTRAQYTIVFDTARRTSDPLLSLHWRTGDTPPRLGMAVSRKVDTRAVGRNRIKRVLRDAMRHLLPELAGGDYVIVARSAAAKATNPQIRDAFVRLLRRAGALPLPAAPGTMPPARTVRPSSPSPTEPEL</sequence>
<comment type="caution">
    <text evidence="10">The sequence shown here is derived from an EMBL/GenBank/DDBJ whole genome shotgun (WGS) entry which is preliminary data.</text>
</comment>
<dbReference type="HAMAP" id="MF_00227">
    <property type="entry name" value="RNase_P"/>
    <property type="match status" value="1"/>
</dbReference>
<feature type="region of interest" description="Disordered" evidence="9">
    <location>
        <begin position="133"/>
        <end position="159"/>
    </location>
</feature>
<proteinExistence type="inferred from homology"/>
<dbReference type="AlphaFoldDB" id="A0AAW3UAL3"/>
<keyword evidence="3 7" id="KW-0540">Nuclease</keyword>
<evidence type="ECO:0000256" key="7">
    <source>
        <dbReference type="HAMAP-Rule" id="MF_00227"/>
    </source>
</evidence>
<dbReference type="PANTHER" id="PTHR33992">
    <property type="entry name" value="RIBONUCLEASE P PROTEIN COMPONENT"/>
    <property type="match status" value="1"/>
</dbReference>
<dbReference type="NCBIfam" id="TIGR00188">
    <property type="entry name" value="rnpA"/>
    <property type="match status" value="1"/>
</dbReference>
<comment type="catalytic activity">
    <reaction evidence="7">
        <text>Endonucleolytic cleavage of RNA, removing 5'-extranucleotides from tRNA precursor.</text>
        <dbReference type="EC" id="3.1.26.5"/>
    </reaction>
</comment>
<dbReference type="InterPro" id="IPR020568">
    <property type="entry name" value="Ribosomal_Su5_D2-typ_SF"/>
</dbReference>
<keyword evidence="5 7" id="KW-0378">Hydrolase</keyword>
<dbReference type="InterPro" id="IPR020539">
    <property type="entry name" value="RNase_P_CS"/>
</dbReference>
<keyword evidence="4 7" id="KW-0255">Endonuclease</keyword>
<dbReference type="EC" id="3.1.26.5" evidence="7 8"/>
<dbReference type="GO" id="GO:0001682">
    <property type="term" value="P:tRNA 5'-leader removal"/>
    <property type="evidence" value="ECO:0007669"/>
    <property type="project" value="UniProtKB-UniRule"/>
</dbReference>
<dbReference type="PROSITE" id="PS00648">
    <property type="entry name" value="RIBONUCLEASE_P"/>
    <property type="match status" value="1"/>
</dbReference>
<evidence type="ECO:0000256" key="9">
    <source>
        <dbReference type="SAM" id="MobiDB-lite"/>
    </source>
</evidence>
<comment type="subunit">
    <text evidence="7">Consists of a catalytic RNA component (M1 or rnpB) and a protein subunit.</text>
</comment>
<evidence type="ECO:0000256" key="1">
    <source>
        <dbReference type="ARBA" id="ARBA00002663"/>
    </source>
</evidence>
<gene>
    <name evidence="7" type="primary">rnpA</name>
    <name evidence="10" type="ORF">FHY32_004072</name>
</gene>
<dbReference type="InterPro" id="IPR014721">
    <property type="entry name" value="Ribsml_uS5_D2-typ_fold_subgr"/>
</dbReference>
<reference evidence="10 11" key="1">
    <citation type="submission" date="2020-08" db="EMBL/GenBank/DDBJ databases">
        <title>Studying the diversity of plant-associated saprophytic bacteria and their role in host health and plant-pathogen interactions.</title>
        <authorList>
            <person name="Potnis N."/>
        </authorList>
    </citation>
    <scope>NUCLEOTIDE SEQUENCE [LARGE SCALE GENOMIC DNA]</scope>
    <source>
        <strain evidence="10 11">CFBP 7922</strain>
    </source>
</reference>
<protein>
    <recommendedName>
        <fullName evidence="7 8">Ribonuclease P protein component</fullName>
        <shortName evidence="7">RNase P protein</shortName>
        <shortName evidence="7">RNaseP protein</shortName>
        <ecNumber evidence="7 8">3.1.26.5</ecNumber>
    </recommendedName>
    <alternativeName>
        <fullName evidence="7">Protein C5</fullName>
    </alternativeName>
</protein>
<evidence type="ECO:0000256" key="2">
    <source>
        <dbReference type="ARBA" id="ARBA00022694"/>
    </source>
</evidence>
<evidence type="ECO:0000256" key="4">
    <source>
        <dbReference type="ARBA" id="ARBA00022759"/>
    </source>
</evidence>
<comment type="function">
    <text evidence="1 7">RNaseP catalyzes the removal of the 5'-leader sequence from pre-tRNA to produce the mature 5'-terminus. It can also cleave other RNA substrates such as 4.5S RNA. The protein component plays an auxiliary but essential role in vivo by binding to the 5'-leader sequence and broadening the substrate specificity of the ribozyme.</text>
</comment>
<accession>A0AAW3UAL3</accession>
<evidence type="ECO:0000256" key="5">
    <source>
        <dbReference type="ARBA" id="ARBA00022801"/>
    </source>
</evidence>
<name>A0AAW3UAL3_XANEU</name>
<keyword evidence="2 7" id="KW-0819">tRNA processing</keyword>
<organism evidence="10 11">
    <name type="scientific">Xanthomonas euvesicatoria</name>
    <dbReference type="NCBI Taxonomy" id="456327"/>
    <lineage>
        <taxon>Bacteria</taxon>
        <taxon>Pseudomonadati</taxon>
        <taxon>Pseudomonadota</taxon>
        <taxon>Gammaproteobacteria</taxon>
        <taxon>Lysobacterales</taxon>
        <taxon>Lysobacteraceae</taxon>
        <taxon>Xanthomonas</taxon>
    </lineage>
</organism>
<evidence type="ECO:0000313" key="10">
    <source>
        <dbReference type="EMBL" id="MBB4725666.1"/>
    </source>
</evidence>
<dbReference type="InterPro" id="IPR000100">
    <property type="entry name" value="RNase_P"/>
</dbReference>
<dbReference type="PANTHER" id="PTHR33992:SF1">
    <property type="entry name" value="RIBONUCLEASE P PROTEIN COMPONENT"/>
    <property type="match status" value="1"/>
</dbReference>
<dbReference type="EMBL" id="JACHNL010000012">
    <property type="protein sequence ID" value="MBB4725666.1"/>
    <property type="molecule type" value="Genomic_DNA"/>
</dbReference>
<keyword evidence="6 7" id="KW-0694">RNA-binding</keyword>
<dbReference type="Pfam" id="PF00825">
    <property type="entry name" value="Ribonuclease_P"/>
    <property type="match status" value="1"/>
</dbReference>
<dbReference type="Proteomes" id="UP000576603">
    <property type="component" value="Unassembled WGS sequence"/>
</dbReference>
<dbReference type="GO" id="GO:0042781">
    <property type="term" value="F:3'-tRNA processing endoribonuclease activity"/>
    <property type="evidence" value="ECO:0007669"/>
    <property type="project" value="TreeGrafter"/>
</dbReference>
<dbReference type="SUPFAM" id="SSF54211">
    <property type="entry name" value="Ribosomal protein S5 domain 2-like"/>
    <property type="match status" value="1"/>
</dbReference>
<evidence type="ECO:0000256" key="6">
    <source>
        <dbReference type="ARBA" id="ARBA00022884"/>
    </source>
</evidence>
<evidence type="ECO:0000256" key="3">
    <source>
        <dbReference type="ARBA" id="ARBA00022722"/>
    </source>
</evidence>
<dbReference type="GO" id="GO:0000049">
    <property type="term" value="F:tRNA binding"/>
    <property type="evidence" value="ECO:0007669"/>
    <property type="project" value="UniProtKB-UniRule"/>
</dbReference>
<dbReference type="GO" id="GO:0030677">
    <property type="term" value="C:ribonuclease P complex"/>
    <property type="evidence" value="ECO:0007669"/>
    <property type="project" value="TreeGrafter"/>
</dbReference>
<evidence type="ECO:0000313" key="11">
    <source>
        <dbReference type="Proteomes" id="UP000576603"/>
    </source>
</evidence>
<dbReference type="FunFam" id="3.30.230.10:FF:000082">
    <property type="entry name" value="Ribonuclease P protein component"/>
    <property type="match status" value="1"/>
</dbReference>
<evidence type="ECO:0000256" key="8">
    <source>
        <dbReference type="NCBIfam" id="TIGR00188"/>
    </source>
</evidence>